<reference evidence="1 2" key="1">
    <citation type="submission" date="2018-06" db="EMBL/GenBank/DDBJ databases">
        <title>Genomic Encyclopedia of Archaeal and Bacterial Type Strains, Phase II (KMG-II): from individual species to whole genera.</title>
        <authorList>
            <person name="Goeker M."/>
        </authorList>
    </citation>
    <scope>NUCLEOTIDE SEQUENCE [LARGE SCALE GENOMIC DNA]</scope>
    <source>
        <strain evidence="1 2">DSM 24464</strain>
    </source>
</reference>
<protein>
    <submittedName>
        <fullName evidence="1">Glycosyltransferase involved in cell wall biosynthesis</fullName>
    </submittedName>
</protein>
<gene>
    <name evidence="1" type="ORF">LY08_00755</name>
</gene>
<keyword evidence="2" id="KW-1185">Reference proteome</keyword>
<dbReference type="Gene3D" id="3.40.50.2000">
    <property type="entry name" value="Glycogen Phosphorylase B"/>
    <property type="match status" value="2"/>
</dbReference>
<name>A0A327RTH7_9FLAO</name>
<evidence type="ECO:0000313" key="1">
    <source>
        <dbReference type="EMBL" id="RAJ16977.1"/>
    </source>
</evidence>
<evidence type="ECO:0000313" key="2">
    <source>
        <dbReference type="Proteomes" id="UP000248703"/>
    </source>
</evidence>
<organism evidence="1 2">
    <name type="scientific">Olleya aquimaris</name>
    <dbReference type="NCBI Taxonomy" id="639310"/>
    <lineage>
        <taxon>Bacteria</taxon>
        <taxon>Pseudomonadati</taxon>
        <taxon>Bacteroidota</taxon>
        <taxon>Flavobacteriia</taxon>
        <taxon>Flavobacteriales</taxon>
        <taxon>Flavobacteriaceae</taxon>
    </lineage>
</organism>
<keyword evidence="1" id="KW-0808">Transferase</keyword>
<sequence length="423" mass="48283">MKILIISTLDRGGAANACFRLHMALQNTEVVSNALVLEKSKNYQNTFQFKKKKKNILRIIIKKVANKIIGYYSLEKIFANSQTNFLNKRTKGLEFFSFPNSKYDITKTELYKKADIINLHWVANFLDFESFFKNNTKPVIWTLHDMNPFTGGEHYAELEFGISKEGNPLERQFTDHERKVFNQNLDLKLQALKNCSNLTIVAPSIWLKNQAESSNLFKNRVVYHIPYGLNVEVFKTRDKAFSRDLFDIPLKKRVVLFVADSVENNRKGFVYLKRALEQINDDNMILCSIGRGKPNLDTSIQIKHLGAITDEKTISIIYSLADVFVIPSLMDNLPNTVLESLLCGTPVIGFPIGGIPDMIIDGDNGMLTQTVSVISLADKIQEFFSKGVTLTREQIRTQAITKYNQNIQAEAYIKLYKKVLNKT</sequence>
<dbReference type="GO" id="GO:0016757">
    <property type="term" value="F:glycosyltransferase activity"/>
    <property type="evidence" value="ECO:0007669"/>
    <property type="project" value="TreeGrafter"/>
</dbReference>
<dbReference type="PANTHER" id="PTHR12526:SF635">
    <property type="entry name" value="GLYCOSYL TRANSFERASE GROUP 1"/>
    <property type="match status" value="1"/>
</dbReference>
<comment type="caution">
    <text evidence="1">The sequence shown here is derived from an EMBL/GenBank/DDBJ whole genome shotgun (WGS) entry which is preliminary data.</text>
</comment>
<accession>A0A327RTH7</accession>
<dbReference type="RefSeq" id="WP_111659092.1">
    <property type="nucleotide sequence ID" value="NZ_QLLO01000002.1"/>
</dbReference>
<dbReference type="OrthoDB" id="9768685at2"/>
<dbReference type="SUPFAM" id="SSF53756">
    <property type="entry name" value="UDP-Glycosyltransferase/glycogen phosphorylase"/>
    <property type="match status" value="1"/>
</dbReference>
<dbReference type="EMBL" id="QLLO01000002">
    <property type="protein sequence ID" value="RAJ16977.1"/>
    <property type="molecule type" value="Genomic_DNA"/>
</dbReference>
<dbReference type="Proteomes" id="UP000248703">
    <property type="component" value="Unassembled WGS sequence"/>
</dbReference>
<proteinExistence type="predicted"/>
<dbReference type="PANTHER" id="PTHR12526">
    <property type="entry name" value="GLYCOSYLTRANSFERASE"/>
    <property type="match status" value="1"/>
</dbReference>
<dbReference type="Pfam" id="PF13692">
    <property type="entry name" value="Glyco_trans_1_4"/>
    <property type="match status" value="1"/>
</dbReference>
<dbReference type="AlphaFoldDB" id="A0A327RTH7"/>